<keyword evidence="3" id="KW-0479">Metal-binding</keyword>
<dbReference type="NCBIfam" id="TIGR02055">
    <property type="entry name" value="APS_reductase"/>
    <property type="match status" value="1"/>
</dbReference>
<evidence type="ECO:0000256" key="12">
    <source>
        <dbReference type="ARBA" id="ARBA00032041"/>
    </source>
</evidence>
<comment type="caution">
    <text evidence="15">The sequence shown here is derived from an EMBL/GenBank/DDBJ whole genome shotgun (WGS) entry which is preliminary data.</text>
</comment>
<dbReference type="NCBIfam" id="TIGR00434">
    <property type="entry name" value="cysH"/>
    <property type="match status" value="1"/>
</dbReference>
<comment type="cofactor">
    <cofactor evidence="1">
        <name>[4Fe-4S] cluster</name>
        <dbReference type="ChEBI" id="CHEBI:49883"/>
    </cofactor>
</comment>
<organism evidence="15">
    <name type="scientific">marine sediment metagenome</name>
    <dbReference type="NCBI Taxonomy" id="412755"/>
    <lineage>
        <taxon>unclassified sequences</taxon>
        <taxon>metagenomes</taxon>
        <taxon>ecological metagenomes</taxon>
    </lineage>
</organism>
<dbReference type="NCBIfam" id="NF002537">
    <property type="entry name" value="PRK02090.1"/>
    <property type="match status" value="1"/>
</dbReference>
<evidence type="ECO:0000256" key="2">
    <source>
        <dbReference type="ARBA" id="ARBA00022490"/>
    </source>
</evidence>
<comment type="catalytic activity">
    <reaction evidence="13">
        <text>[thioredoxin]-disulfide + sulfite + AMP + 2 H(+) = adenosine 5'-phosphosulfate + [thioredoxin]-dithiol</text>
        <dbReference type="Rhea" id="RHEA:21976"/>
        <dbReference type="Rhea" id="RHEA-COMP:10698"/>
        <dbReference type="Rhea" id="RHEA-COMP:10700"/>
        <dbReference type="ChEBI" id="CHEBI:15378"/>
        <dbReference type="ChEBI" id="CHEBI:17359"/>
        <dbReference type="ChEBI" id="CHEBI:29950"/>
        <dbReference type="ChEBI" id="CHEBI:50058"/>
        <dbReference type="ChEBI" id="CHEBI:58243"/>
        <dbReference type="ChEBI" id="CHEBI:456215"/>
        <dbReference type="EC" id="1.8.4.10"/>
    </reaction>
</comment>
<evidence type="ECO:0000256" key="11">
    <source>
        <dbReference type="ARBA" id="ARBA00030894"/>
    </source>
</evidence>
<evidence type="ECO:0000256" key="1">
    <source>
        <dbReference type="ARBA" id="ARBA00001966"/>
    </source>
</evidence>
<dbReference type="InterPro" id="IPR014729">
    <property type="entry name" value="Rossmann-like_a/b/a_fold"/>
</dbReference>
<evidence type="ECO:0000313" key="15">
    <source>
        <dbReference type="EMBL" id="KKL78991.1"/>
    </source>
</evidence>
<evidence type="ECO:0000256" key="10">
    <source>
        <dbReference type="ARBA" id="ARBA00029514"/>
    </source>
</evidence>
<dbReference type="GO" id="GO:0043866">
    <property type="term" value="F:adenylyl-sulfate reductase (thioredoxin) activity"/>
    <property type="evidence" value="ECO:0007669"/>
    <property type="project" value="UniProtKB-EC"/>
</dbReference>
<keyword evidence="2" id="KW-0963">Cytoplasm</keyword>
<comment type="pathway">
    <text evidence="8">Sulfur metabolism; hydrogen sulfide biosynthesis; sulfite from sulfate.</text>
</comment>
<reference evidence="15" key="1">
    <citation type="journal article" date="2015" name="Nature">
        <title>Complex archaea that bridge the gap between prokaryotes and eukaryotes.</title>
        <authorList>
            <person name="Spang A."/>
            <person name="Saw J.H."/>
            <person name="Jorgensen S.L."/>
            <person name="Zaremba-Niedzwiedzka K."/>
            <person name="Martijn J."/>
            <person name="Lind A.E."/>
            <person name="van Eijk R."/>
            <person name="Schleper C."/>
            <person name="Guy L."/>
            <person name="Ettema T.J."/>
        </authorList>
    </citation>
    <scope>NUCLEOTIDE SEQUENCE</scope>
</reference>
<evidence type="ECO:0000256" key="4">
    <source>
        <dbReference type="ARBA" id="ARBA00023002"/>
    </source>
</evidence>
<dbReference type="AlphaFoldDB" id="A0A0F9FKH4"/>
<keyword evidence="4" id="KW-0560">Oxidoreductase</keyword>
<dbReference type="SUPFAM" id="SSF52402">
    <property type="entry name" value="Adenine nucleotide alpha hydrolases-like"/>
    <property type="match status" value="1"/>
</dbReference>
<protein>
    <recommendedName>
        <fullName evidence="10">Adenosine 5'-phosphosulfate reductase</fullName>
        <ecNumber evidence="9">1.8.4.10</ecNumber>
    </recommendedName>
    <alternativeName>
        <fullName evidence="12">5'-adenylylsulfate reductase</fullName>
    </alternativeName>
    <alternativeName>
        <fullName evidence="11">Thioredoxin-dependent 5'-adenylylsulfate reductase</fullName>
    </alternativeName>
</protein>
<sequence length="235" mass="27692">MKEHLIEQLNEKWSGKPAEEILEYFLKEYKGKIIFASSMGAEDQVLTKMIADIERDTRMFTLDTGRLYQATYNLIQHTNEEYGLNIEVYFPDSGQVQEMVASKGINLFYKSIENRKQCCDVRKNQSLKRALSGMEMWVCGLRKDQTVTRFFNKLVEWDDKHKLMKLNPIIEWTEKQVWDYIKKHDVPYNVLHDKGYPSLGCKPCTRAIQPGEDSRAGRWWWENAEHKECGLHNSE</sequence>
<dbReference type="Gene3D" id="3.40.50.620">
    <property type="entry name" value="HUPs"/>
    <property type="match status" value="1"/>
</dbReference>
<comment type="function">
    <text evidence="7">Catalyzes the formation of sulfite from adenosine 5'-phosphosulfate (APS) using thioredoxin as an electron donor.</text>
</comment>
<dbReference type="InterPro" id="IPR004511">
    <property type="entry name" value="PAPS/APS_Rdtase"/>
</dbReference>
<dbReference type="EC" id="1.8.4.10" evidence="9"/>
<dbReference type="GO" id="GO:0046872">
    <property type="term" value="F:metal ion binding"/>
    <property type="evidence" value="ECO:0007669"/>
    <property type="project" value="UniProtKB-KW"/>
</dbReference>
<dbReference type="InterPro" id="IPR011798">
    <property type="entry name" value="APS_reductase"/>
</dbReference>
<dbReference type="CDD" id="cd23945">
    <property type="entry name" value="PAPS_reductase"/>
    <property type="match status" value="1"/>
</dbReference>
<dbReference type="GO" id="GO:0051536">
    <property type="term" value="F:iron-sulfur cluster binding"/>
    <property type="evidence" value="ECO:0007669"/>
    <property type="project" value="UniProtKB-KW"/>
</dbReference>
<dbReference type="EMBL" id="LAZR01023297">
    <property type="protein sequence ID" value="KKL78991.1"/>
    <property type="molecule type" value="Genomic_DNA"/>
</dbReference>
<evidence type="ECO:0000256" key="6">
    <source>
        <dbReference type="ARBA" id="ARBA00023014"/>
    </source>
</evidence>
<feature type="domain" description="Phosphoadenosine phosphosulphate reductase" evidence="14">
    <location>
        <begin position="33"/>
        <end position="207"/>
    </location>
</feature>
<evidence type="ECO:0000259" key="14">
    <source>
        <dbReference type="Pfam" id="PF01507"/>
    </source>
</evidence>
<name>A0A0F9FKH4_9ZZZZ</name>
<dbReference type="GO" id="GO:0019344">
    <property type="term" value="P:cysteine biosynthetic process"/>
    <property type="evidence" value="ECO:0007669"/>
    <property type="project" value="InterPro"/>
</dbReference>
<gene>
    <name evidence="15" type="ORF">LCGC14_2019310</name>
</gene>
<dbReference type="HAMAP" id="MF_00063">
    <property type="entry name" value="CysH"/>
    <property type="match status" value="1"/>
</dbReference>
<dbReference type="GO" id="GO:0019379">
    <property type="term" value="P:sulfate assimilation, phosphoadenylyl sulfate reduction by phosphoadenylyl-sulfate reductase (thioredoxin)"/>
    <property type="evidence" value="ECO:0007669"/>
    <property type="project" value="InterPro"/>
</dbReference>
<evidence type="ECO:0000256" key="5">
    <source>
        <dbReference type="ARBA" id="ARBA00023004"/>
    </source>
</evidence>
<evidence type="ECO:0000256" key="7">
    <source>
        <dbReference type="ARBA" id="ARBA00024298"/>
    </source>
</evidence>
<keyword evidence="5" id="KW-0408">Iron</keyword>
<dbReference type="PANTHER" id="PTHR46482:SF9">
    <property type="entry name" value="5'-ADENYLYLSULFATE REDUCTASE 1, CHLOROPLASTIC"/>
    <property type="match status" value="1"/>
</dbReference>
<evidence type="ECO:0000256" key="3">
    <source>
        <dbReference type="ARBA" id="ARBA00022723"/>
    </source>
</evidence>
<dbReference type="PIRSF" id="PIRSF000857">
    <property type="entry name" value="PAPS_reductase"/>
    <property type="match status" value="1"/>
</dbReference>
<proteinExistence type="inferred from homology"/>
<keyword evidence="6" id="KW-0411">Iron-sulfur</keyword>
<evidence type="ECO:0000256" key="8">
    <source>
        <dbReference type="ARBA" id="ARBA00024327"/>
    </source>
</evidence>
<evidence type="ECO:0000256" key="9">
    <source>
        <dbReference type="ARBA" id="ARBA00024386"/>
    </source>
</evidence>
<dbReference type="PANTHER" id="PTHR46482">
    <property type="entry name" value="5'-ADENYLYLSULFATE REDUCTASE 3, CHLOROPLASTIC"/>
    <property type="match status" value="1"/>
</dbReference>
<dbReference type="GO" id="GO:0004604">
    <property type="term" value="F:phosphoadenylyl-sulfate reductase (thioredoxin) activity"/>
    <property type="evidence" value="ECO:0007669"/>
    <property type="project" value="InterPro"/>
</dbReference>
<dbReference type="Pfam" id="PF01507">
    <property type="entry name" value="PAPS_reduct"/>
    <property type="match status" value="1"/>
</dbReference>
<dbReference type="InterPro" id="IPR002500">
    <property type="entry name" value="PAPS_reduct_dom"/>
</dbReference>
<accession>A0A0F9FKH4</accession>
<evidence type="ECO:0000256" key="13">
    <source>
        <dbReference type="ARBA" id="ARBA00048441"/>
    </source>
</evidence>